<dbReference type="Pfam" id="PF04186">
    <property type="entry name" value="FxsA"/>
    <property type="match status" value="1"/>
</dbReference>
<dbReference type="RefSeq" id="WP_052236940.1">
    <property type="nucleotide sequence ID" value="NZ_CAMLJH010000004.1"/>
</dbReference>
<keyword evidence="1" id="KW-1133">Transmembrane helix</keyword>
<dbReference type="OrthoDB" id="9792788at2"/>
<dbReference type="AlphaFoldDB" id="A0A0A7S338"/>
<name>A0A0A7S338_FRIPE</name>
<organism evidence="2 3">
    <name type="scientific">Frischella perrara</name>
    <dbReference type="NCBI Taxonomy" id="1267021"/>
    <lineage>
        <taxon>Bacteria</taxon>
        <taxon>Pseudomonadati</taxon>
        <taxon>Pseudomonadota</taxon>
        <taxon>Gammaproteobacteria</taxon>
        <taxon>Orbales</taxon>
        <taxon>Orbaceae</taxon>
        <taxon>Frischella</taxon>
    </lineage>
</organism>
<feature type="transmembrane region" description="Helical" evidence="1">
    <location>
        <begin position="78"/>
        <end position="101"/>
    </location>
</feature>
<evidence type="ECO:0000313" key="3">
    <source>
        <dbReference type="Proteomes" id="UP000030901"/>
    </source>
</evidence>
<feature type="transmembrane region" description="Helical" evidence="1">
    <location>
        <begin position="29"/>
        <end position="47"/>
    </location>
</feature>
<dbReference type="STRING" id="1267021.FPB0191_02115"/>
<protein>
    <submittedName>
        <fullName evidence="2">Protein affecting phage T7 exclusion by the F plasmid</fullName>
    </submittedName>
</protein>
<dbReference type="NCBIfam" id="NF008528">
    <property type="entry name" value="PRK11463.1-2"/>
    <property type="match status" value="1"/>
</dbReference>
<gene>
    <name evidence="2" type="ORF">FPB0191_02115</name>
</gene>
<evidence type="ECO:0000256" key="1">
    <source>
        <dbReference type="SAM" id="Phobius"/>
    </source>
</evidence>
<dbReference type="InterPro" id="IPR007313">
    <property type="entry name" value="FxsA"/>
</dbReference>
<sequence length="146" mass="16691">MHLLTFIIFFVYLYIEFSIFNAVANMIGVFFTLIAIIMTSVIGFYLVKSQGIKNFILMKDKIANRENPTNEIVKSVSFLFAGILLLIPGFFTDILGAILIFPPIQDILIQRIVQKKSFKTYSNRHSSKQSIDDTVIDGEFTHKDDE</sequence>
<proteinExistence type="predicted"/>
<feature type="transmembrane region" description="Helical" evidence="1">
    <location>
        <begin position="6"/>
        <end position="24"/>
    </location>
</feature>
<dbReference type="HOGENOM" id="CLU_085083_0_0_6"/>
<keyword evidence="3" id="KW-1185">Reference proteome</keyword>
<accession>A0A0A7S338</accession>
<dbReference type="EMBL" id="CP009056">
    <property type="protein sequence ID" value="AJA45925.1"/>
    <property type="molecule type" value="Genomic_DNA"/>
</dbReference>
<evidence type="ECO:0000313" key="2">
    <source>
        <dbReference type="EMBL" id="AJA45925.1"/>
    </source>
</evidence>
<dbReference type="PANTHER" id="PTHR35335">
    <property type="entry name" value="UPF0716 PROTEIN FXSA"/>
    <property type="match status" value="1"/>
</dbReference>
<keyword evidence="1" id="KW-0472">Membrane</keyword>
<dbReference type="KEGG" id="fpp:FPB0191_02115"/>
<reference evidence="2 3" key="1">
    <citation type="journal article" date="2014" name="Appl. Environ. Microbiol.">
        <title>Gut symbionts from distinct hosts exhibit genotoxic activity via divergent colibactin biosynthetic pathways.</title>
        <authorList>
            <person name="Engel P."/>
            <person name="Vizcaino M.I."/>
            <person name="Crawford J.M."/>
        </authorList>
    </citation>
    <scope>NUCLEOTIDE SEQUENCE [LARGE SCALE GENOMIC DNA]</scope>
    <source>
        <strain evidence="2 3">PEB0191</strain>
    </source>
</reference>
<dbReference type="PANTHER" id="PTHR35335:SF1">
    <property type="entry name" value="UPF0716 PROTEIN FXSA"/>
    <property type="match status" value="1"/>
</dbReference>
<dbReference type="Proteomes" id="UP000030901">
    <property type="component" value="Chromosome"/>
</dbReference>
<keyword evidence="1" id="KW-0812">Transmembrane</keyword>
<dbReference type="GO" id="GO:0016020">
    <property type="term" value="C:membrane"/>
    <property type="evidence" value="ECO:0007669"/>
    <property type="project" value="InterPro"/>
</dbReference>